<dbReference type="AlphaFoldDB" id="A0A2T3A087"/>
<feature type="compositionally biased region" description="Polar residues" evidence="1">
    <location>
        <begin position="1"/>
        <end position="17"/>
    </location>
</feature>
<proteinExistence type="predicted"/>
<evidence type="ECO:0000256" key="1">
    <source>
        <dbReference type="SAM" id="MobiDB-lite"/>
    </source>
</evidence>
<protein>
    <submittedName>
        <fullName evidence="2">Uncharacterized protein</fullName>
    </submittedName>
</protein>
<sequence>MAMPCSLSNPRSATITHPSPVLSAEPHRDMYSASTFGKSPSFIRPQQRFPHPPRRASSRFDHGLRLEHQNHWLQQAVDTVSKTAAQQHSGQQLALPGTHTSMQTGLASKPVGQASRFLRPSVTLVTLCPDGVLLPLARHNDPRHLGVAPPQARHVNRHPALTASSTLRFLLDQGLRTSMALDTGRTYQQRSHHQLALATKQQHRLDSRFAQLQLRASPVTLVLAVDPTA</sequence>
<reference evidence="2 3" key="1">
    <citation type="journal article" date="2018" name="Mycol. Prog.">
        <title>Coniella lustricola, a new species from submerged detritus.</title>
        <authorList>
            <person name="Raudabaugh D.B."/>
            <person name="Iturriaga T."/>
            <person name="Carver A."/>
            <person name="Mondo S."/>
            <person name="Pangilinan J."/>
            <person name="Lipzen A."/>
            <person name="He G."/>
            <person name="Amirebrahimi M."/>
            <person name="Grigoriev I.V."/>
            <person name="Miller A.N."/>
        </authorList>
    </citation>
    <scope>NUCLEOTIDE SEQUENCE [LARGE SCALE GENOMIC DNA]</scope>
    <source>
        <strain evidence="2 3">B22-T-1</strain>
    </source>
</reference>
<name>A0A2T3A087_9PEZI</name>
<dbReference type="Proteomes" id="UP000241462">
    <property type="component" value="Unassembled WGS sequence"/>
</dbReference>
<feature type="region of interest" description="Disordered" evidence="1">
    <location>
        <begin position="1"/>
        <end position="25"/>
    </location>
</feature>
<gene>
    <name evidence="2" type="ORF">BD289DRAFT_485002</name>
</gene>
<evidence type="ECO:0000313" key="3">
    <source>
        <dbReference type="Proteomes" id="UP000241462"/>
    </source>
</evidence>
<feature type="region of interest" description="Disordered" evidence="1">
    <location>
        <begin position="37"/>
        <end position="56"/>
    </location>
</feature>
<dbReference type="InParanoid" id="A0A2T3A087"/>
<keyword evidence="3" id="KW-1185">Reference proteome</keyword>
<dbReference type="EMBL" id="KZ678531">
    <property type="protein sequence ID" value="PSR80429.1"/>
    <property type="molecule type" value="Genomic_DNA"/>
</dbReference>
<accession>A0A2T3A087</accession>
<organism evidence="2 3">
    <name type="scientific">Coniella lustricola</name>
    <dbReference type="NCBI Taxonomy" id="2025994"/>
    <lineage>
        <taxon>Eukaryota</taxon>
        <taxon>Fungi</taxon>
        <taxon>Dikarya</taxon>
        <taxon>Ascomycota</taxon>
        <taxon>Pezizomycotina</taxon>
        <taxon>Sordariomycetes</taxon>
        <taxon>Sordariomycetidae</taxon>
        <taxon>Diaporthales</taxon>
        <taxon>Schizoparmaceae</taxon>
        <taxon>Coniella</taxon>
    </lineage>
</organism>
<evidence type="ECO:0000313" key="2">
    <source>
        <dbReference type="EMBL" id="PSR80429.1"/>
    </source>
</evidence>